<dbReference type="Pfam" id="PF21294">
    <property type="entry name" value="Polysacc_lyase_14"/>
    <property type="match status" value="2"/>
</dbReference>
<feature type="domain" description="Polysaccharide lyase 14" evidence="2">
    <location>
        <begin position="274"/>
        <end position="326"/>
    </location>
</feature>
<dbReference type="InterPro" id="IPR048958">
    <property type="entry name" value="Polysacc_lyase_14"/>
</dbReference>
<dbReference type="AlphaFoldDB" id="A0A8H6RXE4"/>
<feature type="chain" id="PRO_5034964373" description="Polysaccharide lyase 14 domain-containing protein" evidence="1">
    <location>
        <begin position="19"/>
        <end position="370"/>
    </location>
</feature>
<dbReference type="PANTHER" id="PTHR40124">
    <property type="match status" value="1"/>
</dbReference>
<organism evidence="3 4">
    <name type="scientific">Mycena chlorophos</name>
    <name type="common">Agaric fungus</name>
    <name type="synonym">Agaricus chlorophos</name>
    <dbReference type="NCBI Taxonomy" id="658473"/>
    <lineage>
        <taxon>Eukaryota</taxon>
        <taxon>Fungi</taxon>
        <taxon>Dikarya</taxon>
        <taxon>Basidiomycota</taxon>
        <taxon>Agaricomycotina</taxon>
        <taxon>Agaricomycetes</taxon>
        <taxon>Agaricomycetidae</taxon>
        <taxon>Agaricales</taxon>
        <taxon>Marasmiineae</taxon>
        <taxon>Mycenaceae</taxon>
        <taxon>Mycena</taxon>
    </lineage>
</organism>
<accession>A0A8H6RXE4</accession>
<comment type="caution">
    <text evidence="3">The sequence shown here is derived from an EMBL/GenBank/DDBJ whole genome shotgun (WGS) entry which is preliminary data.</text>
</comment>
<feature type="signal peptide" evidence="1">
    <location>
        <begin position="1"/>
        <end position="18"/>
    </location>
</feature>
<keyword evidence="1" id="KW-0732">Signal</keyword>
<evidence type="ECO:0000313" key="3">
    <source>
        <dbReference type="EMBL" id="KAF7288658.1"/>
    </source>
</evidence>
<evidence type="ECO:0000256" key="1">
    <source>
        <dbReference type="SAM" id="SignalP"/>
    </source>
</evidence>
<dbReference type="Proteomes" id="UP000613580">
    <property type="component" value="Unassembled WGS sequence"/>
</dbReference>
<evidence type="ECO:0000313" key="4">
    <source>
        <dbReference type="Proteomes" id="UP000613580"/>
    </source>
</evidence>
<dbReference type="Gene3D" id="2.60.120.200">
    <property type="match status" value="2"/>
</dbReference>
<feature type="domain" description="Polysaccharide lyase 14" evidence="2">
    <location>
        <begin position="92"/>
        <end position="233"/>
    </location>
</feature>
<evidence type="ECO:0000259" key="2">
    <source>
        <dbReference type="Pfam" id="PF21294"/>
    </source>
</evidence>
<reference evidence="3" key="1">
    <citation type="submission" date="2020-05" db="EMBL/GenBank/DDBJ databases">
        <title>Mycena genomes resolve the evolution of fungal bioluminescence.</title>
        <authorList>
            <person name="Tsai I.J."/>
        </authorList>
    </citation>
    <scope>NUCLEOTIDE SEQUENCE</scope>
    <source>
        <strain evidence="3">110903Hualien_Pintung</strain>
    </source>
</reference>
<keyword evidence="4" id="KW-1185">Reference proteome</keyword>
<protein>
    <recommendedName>
        <fullName evidence="2">Polysaccharide lyase 14 domain-containing protein</fullName>
    </recommendedName>
</protein>
<dbReference type="OrthoDB" id="2395160at2759"/>
<dbReference type="PANTHER" id="PTHR40124:SF1">
    <property type="entry name" value="DISAGGREGATASE RELATED REPEAT PROTEIN"/>
    <property type="match status" value="1"/>
</dbReference>
<gene>
    <name evidence="3" type="ORF">HMN09_01371700</name>
</gene>
<proteinExistence type="predicted"/>
<sequence length="370" mass="39199">MFCAVYALLSVSFIAVAADTPASIASSYALSTSTSLPFPSATEASTDTQTLLSTEWGLSKGRIQNGGPDLEFVSDPFPNSPAPGTTPNTSAPVTYPAGSFSGNTGGSQFYNLWNTSNLSGFGSMLLSYEVAFDAGFDWVKGGKLPGLRGGGPDGCSGGDASDGSSCFSARIMWRPNGAGEAYTYTPLPDSFCSDNDVICNSDGFGTSLDRGSFTFESGKWNHITLLVQMNNPVDVAKLSHYFRFFLGCSQRLPAATLKYSALRRLVCGPRSGVISFNDVQALQQPDMQIRTTTNLSINGMYFSTFFGGSDSSWATPNTTHTYFRNIQLWAGSNPSNLTGSVVSSAVAVPRWHPTSTALFVALLVGLSSVL</sequence>
<name>A0A8H6RXE4_MYCCL</name>
<dbReference type="EMBL" id="JACAZE010000032">
    <property type="protein sequence ID" value="KAF7288658.1"/>
    <property type="molecule type" value="Genomic_DNA"/>
</dbReference>